<dbReference type="EMBL" id="JBHSQW010000026">
    <property type="protein sequence ID" value="MFC5995162.1"/>
    <property type="molecule type" value="Genomic_DNA"/>
</dbReference>
<protein>
    <submittedName>
        <fullName evidence="2">Cupin domain-containing protein</fullName>
    </submittedName>
</protein>
<dbReference type="PANTHER" id="PTHR33387">
    <property type="entry name" value="RMLC-LIKE JELLY ROLL FOLD PROTEIN"/>
    <property type="match status" value="1"/>
</dbReference>
<reference evidence="3" key="1">
    <citation type="journal article" date="2019" name="Int. J. Syst. Evol. Microbiol.">
        <title>The Global Catalogue of Microorganisms (GCM) 10K type strain sequencing project: providing services to taxonomists for standard genome sequencing and annotation.</title>
        <authorList>
            <consortium name="The Broad Institute Genomics Platform"/>
            <consortium name="The Broad Institute Genome Sequencing Center for Infectious Disease"/>
            <person name="Wu L."/>
            <person name="Ma J."/>
        </authorList>
    </citation>
    <scope>NUCLEOTIDE SEQUENCE [LARGE SCALE GENOMIC DNA]</scope>
    <source>
        <strain evidence="3">CCM 8391</strain>
    </source>
</reference>
<sequence length="149" mass="16176">MTRPRLAIELDLAAHPEGGWYRRTWTSPTVIETPSGPRPSATMILYLLDGESRWHRVRSTELWCWHAGSPIALSVAGDGRIPIETGSVILGPPGPGALPQRAVPPRHWQSARLLGAEPALVSCVVSPGFDFADFELLPGERLVPGEPDT</sequence>
<dbReference type="InterPro" id="IPR009327">
    <property type="entry name" value="Cupin_DUF985"/>
</dbReference>
<feature type="domain" description="DUF985" evidence="1">
    <location>
        <begin position="9"/>
        <end position="137"/>
    </location>
</feature>
<gene>
    <name evidence="2" type="ORF">ACFQE5_13170</name>
</gene>
<proteinExistence type="predicted"/>
<dbReference type="InterPro" id="IPR011051">
    <property type="entry name" value="RmlC_Cupin_sf"/>
</dbReference>
<dbReference type="Proteomes" id="UP001596302">
    <property type="component" value="Unassembled WGS sequence"/>
</dbReference>
<dbReference type="Gene3D" id="2.60.120.10">
    <property type="entry name" value="Jelly Rolls"/>
    <property type="match status" value="1"/>
</dbReference>
<dbReference type="RefSeq" id="WP_379585183.1">
    <property type="nucleotide sequence ID" value="NZ_JBHSQW010000026.1"/>
</dbReference>
<dbReference type="PANTHER" id="PTHR33387:SF3">
    <property type="entry name" value="DUF985 DOMAIN-CONTAINING PROTEIN"/>
    <property type="match status" value="1"/>
</dbReference>
<keyword evidence="3" id="KW-1185">Reference proteome</keyword>
<evidence type="ECO:0000313" key="2">
    <source>
        <dbReference type="EMBL" id="MFC5995162.1"/>
    </source>
</evidence>
<evidence type="ECO:0000313" key="3">
    <source>
        <dbReference type="Proteomes" id="UP001596302"/>
    </source>
</evidence>
<dbReference type="InterPro" id="IPR039935">
    <property type="entry name" value="YML079W-like"/>
</dbReference>
<dbReference type="InterPro" id="IPR014710">
    <property type="entry name" value="RmlC-like_jellyroll"/>
</dbReference>
<name>A0ABW1J3A7_9PSEU</name>
<dbReference type="SUPFAM" id="SSF51182">
    <property type="entry name" value="RmlC-like cupins"/>
    <property type="match status" value="1"/>
</dbReference>
<comment type="caution">
    <text evidence="2">The sequence shown here is derived from an EMBL/GenBank/DDBJ whole genome shotgun (WGS) entry which is preliminary data.</text>
</comment>
<dbReference type="Pfam" id="PF06172">
    <property type="entry name" value="Cupin_5"/>
    <property type="match status" value="1"/>
</dbReference>
<accession>A0ABW1J3A7</accession>
<organism evidence="2 3">
    <name type="scientific">Pseudonocardia hispaniensis</name>
    <dbReference type="NCBI Taxonomy" id="904933"/>
    <lineage>
        <taxon>Bacteria</taxon>
        <taxon>Bacillati</taxon>
        <taxon>Actinomycetota</taxon>
        <taxon>Actinomycetes</taxon>
        <taxon>Pseudonocardiales</taxon>
        <taxon>Pseudonocardiaceae</taxon>
        <taxon>Pseudonocardia</taxon>
    </lineage>
</organism>
<evidence type="ECO:0000259" key="1">
    <source>
        <dbReference type="Pfam" id="PF06172"/>
    </source>
</evidence>
<dbReference type="CDD" id="cd06121">
    <property type="entry name" value="cupin_YML079wp"/>
    <property type="match status" value="1"/>
</dbReference>